<dbReference type="InterPro" id="IPR018289">
    <property type="entry name" value="MULE_transposase_dom"/>
</dbReference>
<dbReference type="GO" id="GO:0008270">
    <property type="term" value="F:zinc ion binding"/>
    <property type="evidence" value="ECO:0007669"/>
    <property type="project" value="UniProtKB-KW"/>
</dbReference>
<dbReference type="AlphaFoldDB" id="A0AAD8LZ00"/>
<keyword evidence="1" id="KW-0479">Metal-binding</keyword>
<sequence>MASSSNQAQNFDYTVDIESSSGNILNNQNNVFIEGVCDSTATSVIENFVDVFDDSFSRTTNLWKPKVSDPNLKPYSGQWFKDIESCFQFYTQYGLQGGFNVHPYVVSCFIEVHNHPLASESGKEFLRANRSMTELQRHFLLDASKSNLGAYRAHGIYKSCFGLYSDVGPTAVDFQNWMRDIKLYIGKHDADMLLQKFRDKNETSDGGFCYEYQTDSDGHLNRLFWADVRGRKNYDVFSDVACEMFLKVFCRPPKCIITDQCLAMKVAIQKTFPDSIHRYCMWHIMQKFPAKIGPVFCAESGFMEKLNKFVWSSHLTVAEFKEGWNAMLNEFGLSNHVWLNEIYGMRKSWIPAFFRDKPMGALLRTTSRSESSNFYFNHFVQKGDTLSEFYMCYESAIDKQIHENKKLTNGDTCVPQSITEKEIEKHAAHLYTRTMFYKVQKHIKVSCFHMILANQPIVVDGVNKYVVRDRSLNDKLFEVEFCFSKNDVCCSCKFFVRVGYLCRHCFYILGLWGVERIPNQFLSRRWLRNAEERFCTLKFPDDLQSSNDHIVKDTSKKILTEFQNCYGKVSNHIEGLNFMLEEMKCLNIRIEQKFHKSAVTKDDMLEEHFGVRPSGASSVLPPLQSNNKGSRKRILGPAEISCD</sequence>
<dbReference type="EMBL" id="JAUIZM010000011">
    <property type="protein sequence ID" value="KAK1355650.1"/>
    <property type="molecule type" value="Genomic_DNA"/>
</dbReference>
<evidence type="ECO:0000256" key="1">
    <source>
        <dbReference type="PROSITE-ProRule" id="PRU00325"/>
    </source>
</evidence>
<reference evidence="4" key="1">
    <citation type="submission" date="2023-02" db="EMBL/GenBank/DDBJ databases">
        <title>Genome of toxic invasive species Heracleum sosnowskyi carries increased number of genes despite the absence of recent whole-genome duplications.</title>
        <authorList>
            <person name="Schelkunov M."/>
            <person name="Shtratnikova V."/>
            <person name="Makarenko M."/>
            <person name="Klepikova A."/>
            <person name="Omelchenko D."/>
            <person name="Novikova G."/>
            <person name="Obukhova E."/>
            <person name="Bogdanov V."/>
            <person name="Penin A."/>
            <person name="Logacheva M."/>
        </authorList>
    </citation>
    <scope>NUCLEOTIDE SEQUENCE</scope>
    <source>
        <strain evidence="4">Hsosn_3</strain>
        <tissue evidence="4">Leaf</tissue>
    </source>
</reference>
<comment type="caution">
    <text evidence="4">The sequence shown here is derived from an EMBL/GenBank/DDBJ whole genome shotgun (WGS) entry which is preliminary data.</text>
</comment>
<evidence type="ECO:0000256" key="2">
    <source>
        <dbReference type="SAM" id="MobiDB-lite"/>
    </source>
</evidence>
<dbReference type="PROSITE" id="PS50966">
    <property type="entry name" value="ZF_SWIM"/>
    <property type="match status" value="1"/>
</dbReference>
<organism evidence="4 5">
    <name type="scientific">Heracleum sosnowskyi</name>
    <dbReference type="NCBI Taxonomy" id="360622"/>
    <lineage>
        <taxon>Eukaryota</taxon>
        <taxon>Viridiplantae</taxon>
        <taxon>Streptophyta</taxon>
        <taxon>Embryophyta</taxon>
        <taxon>Tracheophyta</taxon>
        <taxon>Spermatophyta</taxon>
        <taxon>Magnoliopsida</taxon>
        <taxon>eudicotyledons</taxon>
        <taxon>Gunneridae</taxon>
        <taxon>Pentapetalae</taxon>
        <taxon>asterids</taxon>
        <taxon>campanulids</taxon>
        <taxon>Apiales</taxon>
        <taxon>Apiaceae</taxon>
        <taxon>Apioideae</taxon>
        <taxon>apioid superclade</taxon>
        <taxon>Tordylieae</taxon>
        <taxon>Tordyliinae</taxon>
        <taxon>Heracleum</taxon>
    </lineage>
</organism>
<dbReference type="Proteomes" id="UP001237642">
    <property type="component" value="Unassembled WGS sequence"/>
</dbReference>
<evidence type="ECO:0000313" key="5">
    <source>
        <dbReference type="Proteomes" id="UP001237642"/>
    </source>
</evidence>
<feature type="domain" description="SWIM-type" evidence="3">
    <location>
        <begin position="477"/>
        <end position="513"/>
    </location>
</feature>
<reference evidence="4" key="2">
    <citation type="submission" date="2023-05" db="EMBL/GenBank/DDBJ databases">
        <authorList>
            <person name="Schelkunov M.I."/>
        </authorList>
    </citation>
    <scope>NUCLEOTIDE SEQUENCE</scope>
    <source>
        <strain evidence="4">Hsosn_3</strain>
        <tissue evidence="4">Leaf</tissue>
    </source>
</reference>
<dbReference type="Pfam" id="PF10551">
    <property type="entry name" value="MULE"/>
    <property type="match status" value="1"/>
</dbReference>
<keyword evidence="1" id="KW-0863">Zinc-finger</keyword>
<dbReference type="PANTHER" id="PTHR47718">
    <property type="entry name" value="OS01G0519700 PROTEIN"/>
    <property type="match status" value="1"/>
</dbReference>
<accession>A0AAD8LZ00</accession>
<gene>
    <name evidence="4" type="ORF">POM88_048906</name>
</gene>
<dbReference type="InterPro" id="IPR007527">
    <property type="entry name" value="Znf_SWIM"/>
</dbReference>
<protein>
    <recommendedName>
        <fullName evidence="3">SWIM-type domain-containing protein</fullName>
    </recommendedName>
</protein>
<keyword evidence="5" id="KW-1185">Reference proteome</keyword>
<proteinExistence type="predicted"/>
<keyword evidence="1" id="KW-0862">Zinc</keyword>
<evidence type="ECO:0000313" key="4">
    <source>
        <dbReference type="EMBL" id="KAK1355650.1"/>
    </source>
</evidence>
<name>A0AAD8LZ00_9APIA</name>
<feature type="region of interest" description="Disordered" evidence="2">
    <location>
        <begin position="612"/>
        <end position="643"/>
    </location>
</feature>
<evidence type="ECO:0000259" key="3">
    <source>
        <dbReference type="PROSITE" id="PS50966"/>
    </source>
</evidence>